<dbReference type="Gene3D" id="3.40.50.150">
    <property type="entry name" value="Vaccinia Virus protein VP39"/>
    <property type="match status" value="1"/>
</dbReference>
<keyword evidence="1" id="KW-0808">Transferase</keyword>
<feature type="domain" description="Methyltransferase" evidence="9">
    <location>
        <begin position="79"/>
        <end position="225"/>
    </location>
</feature>
<dbReference type="RefSeq" id="WP_246902814.1">
    <property type="nucleotide sequence ID" value="NZ_JALJRB010000002.1"/>
</dbReference>
<comment type="similarity">
    <text evidence="3">Belongs to the methyltransferase superfamily. Arsenite methyltransferase family.</text>
</comment>
<dbReference type="EMBL" id="JALJRB010000002">
    <property type="protein sequence ID" value="MCJ8499473.1"/>
    <property type="molecule type" value="Genomic_DNA"/>
</dbReference>
<dbReference type="GO" id="GO:0030791">
    <property type="term" value="F:arsenite methyltransferase activity"/>
    <property type="evidence" value="ECO:0007669"/>
    <property type="project" value="UniProtKB-EC"/>
</dbReference>
<evidence type="ECO:0000256" key="7">
    <source>
        <dbReference type="ARBA" id="ARBA00047943"/>
    </source>
</evidence>
<evidence type="ECO:0000256" key="5">
    <source>
        <dbReference type="ARBA" id="ARBA00034545"/>
    </source>
</evidence>
<evidence type="ECO:0000259" key="9">
    <source>
        <dbReference type="Pfam" id="PF13847"/>
    </source>
</evidence>
<evidence type="ECO:0000256" key="3">
    <source>
        <dbReference type="ARBA" id="ARBA00034487"/>
    </source>
</evidence>
<dbReference type="InterPro" id="IPR025714">
    <property type="entry name" value="Methyltranfer_dom"/>
</dbReference>
<gene>
    <name evidence="10" type="ORF">MRX98_02715</name>
</gene>
<evidence type="ECO:0000256" key="4">
    <source>
        <dbReference type="ARBA" id="ARBA00034521"/>
    </source>
</evidence>
<reference evidence="10" key="1">
    <citation type="submission" date="2022-04" db="EMBL/GenBank/DDBJ databases">
        <title>Desulfatitalea alkaliphila sp. nov., a novel anaerobic sulfate-reducing bacterium isolated from terrestrial mud volcano, Taman Peninsula, Russia.</title>
        <authorList>
            <person name="Khomyakova M.A."/>
            <person name="Merkel A.Y."/>
            <person name="Slobodkin A.I."/>
        </authorList>
    </citation>
    <scope>NUCLEOTIDE SEQUENCE</scope>
    <source>
        <strain evidence="10">M08but</strain>
    </source>
</reference>
<evidence type="ECO:0000256" key="6">
    <source>
        <dbReference type="ARBA" id="ARBA00047941"/>
    </source>
</evidence>
<comment type="catalytic activity">
    <reaction evidence="6">
        <text>arsenic triglutathione + [thioredoxin]-dithiol + S-adenosyl-L-methionine + 2 H2O = methylarsonous acid + [thioredoxin]-disulfide + 3 glutathione + S-adenosyl-L-homocysteine + H(+)</text>
        <dbReference type="Rhea" id="RHEA:69460"/>
        <dbReference type="Rhea" id="RHEA-COMP:10698"/>
        <dbReference type="Rhea" id="RHEA-COMP:10700"/>
        <dbReference type="ChEBI" id="CHEBI:15377"/>
        <dbReference type="ChEBI" id="CHEBI:15378"/>
        <dbReference type="ChEBI" id="CHEBI:17826"/>
        <dbReference type="ChEBI" id="CHEBI:29950"/>
        <dbReference type="ChEBI" id="CHEBI:50058"/>
        <dbReference type="ChEBI" id="CHEBI:57856"/>
        <dbReference type="ChEBI" id="CHEBI:57925"/>
        <dbReference type="ChEBI" id="CHEBI:59789"/>
        <dbReference type="ChEBI" id="CHEBI:183640"/>
        <dbReference type="EC" id="2.1.1.137"/>
    </reaction>
</comment>
<dbReference type="SUPFAM" id="SSF53335">
    <property type="entry name" value="S-adenosyl-L-methionine-dependent methyltransferases"/>
    <property type="match status" value="1"/>
</dbReference>
<dbReference type="GO" id="GO:0032259">
    <property type="term" value="P:methylation"/>
    <property type="evidence" value="ECO:0007669"/>
    <property type="project" value="UniProtKB-KW"/>
</dbReference>
<dbReference type="InterPro" id="IPR029063">
    <property type="entry name" value="SAM-dependent_MTases_sf"/>
</dbReference>
<dbReference type="PANTHER" id="PTHR43675:SF8">
    <property type="entry name" value="ARSENITE METHYLTRANSFERASE"/>
    <property type="match status" value="1"/>
</dbReference>
<protein>
    <recommendedName>
        <fullName evidence="5">Arsenite methyltransferase</fullName>
        <ecNumber evidence="4">2.1.1.137</ecNumber>
    </recommendedName>
</protein>
<dbReference type="NCBIfam" id="NF008823">
    <property type="entry name" value="PRK11873.1"/>
    <property type="match status" value="1"/>
</dbReference>
<comment type="catalytic activity">
    <reaction evidence="7">
        <text>arsenic triglutathione + 2 [thioredoxin]-dithiol + 2 S-adenosyl-L-methionine + H2O = dimethylarsinous acid + 2 [thioredoxin]-disulfide + 3 glutathione + 2 S-adenosyl-L-homocysteine + 2 H(+)</text>
        <dbReference type="Rhea" id="RHEA:69464"/>
        <dbReference type="Rhea" id="RHEA-COMP:10698"/>
        <dbReference type="Rhea" id="RHEA-COMP:10700"/>
        <dbReference type="ChEBI" id="CHEBI:15377"/>
        <dbReference type="ChEBI" id="CHEBI:15378"/>
        <dbReference type="ChEBI" id="CHEBI:23808"/>
        <dbReference type="ChEBI" id="CHEBI:29950"/>
        <dbReference type="ChEBI" id="CHEBI:50058"/>
        <dbReference type="ChEBI" id="CHEBI:57856"/>
        <dbReference type="ChEBI" id="CHEBI:57925"/>
        <dbReference type="ChEBI" id="CHEBI:59789"/>
        <dbReference type="ChEBI" id="CHEBI:183640"/>
        <dbReference type="EC" id="2.1.1.137"/>
    </reaction>
</comment>
<accession>A0AA41QZZ5</accession>
<evidence type="ECO:0000256" key="8">
    <source>
        <dbReference type="ARBA" id="ARBA00048428"/>
    </source>
</evidence>
<dbReference type="AlphaFoldDB" id="A0AA41QZZ5"/>
<name>A0AA41QZZ5_9BACT</name>
<keyword evidence="11" id="KW-1185">Reference proteome</keyword>
<keyword evidence="2" id="KW-0949">S-adenosyl-L-methionine</keyword>
<dbReference type="Pfam" id="PF13847">
    <property type="entry name" value="Methyltransf_31"/>
    <property type="match status" value="1"/>
</dbReference>
<proteinExistence type="inferred from homology"/>
<dbReference type="EC" id="2.1.1.137" evidence="4"/>
<evidence type="ECO:0000256" key="1">
    <source>
        <dbReference type="ARBA" id="ARBA00022679"/>
    </source>
</evidence>
<dbReference type="Proteomes" id="UP001165427">
    <property type="component" value="Unassembled WGS sequence"/>
</dbReference>
<dbReference type="InterPro" id="IPR026669">
    <property type="entry name" value="Arsenite_MeTrfase-like"/>
</dbReference>
<dbReference type="PANTHER" id="PTHR43675">
    <property type="entry name" value="ARSENITE METHYLTRANSFERASE"/>
    <property type="match status" value="1"/>
</dbReference>
<evidence type="ECO:0000313" key="10">
    <source>
        <dbReference type="EMBL" id="MCJ8499473.1"/>
    </source>
</evidence>
<evidence type="ECO:0000256" key="2">
    <source>
        <dbReference type="ARBA" id="ARBA00022691"/>
    </source>
</evidence>
<organism evidence="10 11">
    <name type="scientific">Desulfatitalea alkaliphila</name>
    <dbReference type="NCBI Taxonomy" id="2929485"/>
    <lineage>
        <taxon>Bacteria</taxon>
        <taxon>Pseudomonadati</taxon>
        <taxon>Thermodesulfobacteriota</taxon>
        <taxon>Desulfobacteria</taxon>
        <taxon>Desulfobacterales</taxon>
        <taxon>Desulfosarcinaceae</taxon>
        <taxon>Desulfatitalea</taxon>
    </lineage>
</organism>
<comment type="caution">
    <text evidence="10">The sequence shown here is derived from an EMBL/GenBank/DDBJ whole genome shotgun (WGS) entry which is preliminary data.</text>
</comment>
<sequence>MEKEQFEIIRQAVRSRYGQIAAADGCDCGPSCCGDPLKEVSPDQIALALGYSAADLAALPEGANMGLSCGNPKAIAALKPGETVLDLGSGGGFDCFLAAREVGPEGRVIGVDMTPEMLSKARASAARIGALNVTFRLGEIEHLPVADNSVDVILSNCVINLSPDKPQVYREAFRVLKPGGRLAISDVVATAALPEVLHQEMALLTACVAGAETIPRLTEILTAAGFSRIRIQPKDESREVIRQWVPGRKIEDYIVSAAIEAVKP</sequence>
<evidence type="ECO:0000313" key="11">
    <source>
        <dbReference type="Proteomes" id="UP001165427"/>
    </source>
</evidence>
<dbReference type="CDD" id="cd02440">
    <property type="entry name" value="AdoMet_MTases"/>
    <property type="match status" value="1"/>
</dbReference>
<comment type="catalytic activity">
    <reaction evidence="8">
        <text>arsenic triglutathione + 3 [thioredoxin]-dithiol + 3 S-adenosyl-L-methionine = trimethylarsine + 3 [thioredoxin]-disulfide + 3 glutathione + 3 S-adenosyl-L-homocysteine + 3 H(+)</text>
        <dbReference type="Rhea" id="RHEA:69432"/>
        <dbReference type="Rhea" id="RHEA-COMP:10698"/>
        <dbReference type="Rhea" id="RHEA-COMP:10700"/>
        <dbReference type="ChEBI" id="CHEBI:15378"/>
        <dbReference type="ChEBI" id="CHEBI:27130"/>
        <dbReference type="ChEBI" id="CHEBI:29950"/>
        <dbReference type="ChEBI" id="CHEBI:50058"/>
        <dbReference type="ChEBI" id="CHEBI:57856"/>
        <dbReference type="ChEBI" id="CHEBI:57925"/>
        <dbReference type="ChEBI" id="CHEBI:59789"/>
        <dbReference type="ChEBI" id="CHEBI:183640"/>
        <dbReference type="EC" id="2.1.1.137"/>
    </reaction>
</comment>
<keyword evidence="10" id="KW-0489">Methyltransferase</keyword>